<dbReference type="AlphaFoldDB" id="A0A0A9XIE0"/>
<dbReference type="Gene3D" id="3.90.1300.10">
    <property type="entry name" value="Amidase signature (AS) domain"/>
    <property type="match status" value="1"/>
</dbReference>
<dbReference type="PANTHER" id="PTHR43372:SF1">
    <property type="entry name" value="LD38433P"/>
    <property type="match status" value="1"/>
</dbReference>
<sequence length="534" mass="59139">MTESVRSRPPKTTWVTCLLVVLRFIRFCVDWVVDLIFSYIYDRKPKEVIPPIQKPFLAFSGTKLAKLIRTKQLTSEEVVGAFIERCKLINPNLNAIVDGCYEEAMEEARKADRFLATTSMTETELSTAKPFLGVPFTSKESTAAKGMSFTFGSVCRHNKKMKAKEDSVMVENMKNSGAILIGVTNVPEMNLWCETRNNVFGQTVNPYDTRRTVGGSSGGEASIISSSGSPFGIGTDVGGSTRMPAYYCGLFGHKPTADIVSTKGMTYRVGDEITTIVAGGPITRYAEDLVPFLKVLVGKNCSKLKLDEQVNMKDLKVVYVCEPGDMKVSSVCKENRNAILQAADYLSSVTGKPAKKVDFSGFRYCQAIWRHAMTKEGINFGYDVGNREKEVTLKEELPKFLIGQSDYTLPIIMRLLDLNLLPQTNVKWAEAQTDELVKEIVAELGETGVLLFPSGPREAPYHYESFLRPYNFAYWGIFNALKLPATNVPMGLSKNGLPIGLQVVAAPHNDHLCLAVAKELEKQYGGWVPPYVST</sequence>
<dbReference type="PANTHER" id="PTHR43372">
    <property type="entry name" value="FATTY-ACID AMIDE HYDROLASE"/>
    <property type="match status" value="1"/>
</dbReference>
<dbReference type="PIRSF" id="PIRSF001221">
    <property type="entry name" value="Amidase_fungi"/>
    <property type="match status" value="1"/>
</dbReference>
<evidence type="ECO:0000256" key="1">
    <source>
        <dbReference type="PIRSR" id="PIRSR001221-1"/>
    </source>
</evidence>
<feature type="domain" description="Amidase" evidence="2">
    <location>
        <begin position="77"/>
        <end position="514"/>
    </location>
</feature>
<dbReference type="InterPro" id="IPR052739">
    <property type="entry name" value="FAAH2"/>
</dbReference>
<accession>A0A0A9XIE0</accession>
<reference evidence="3" key="2">
    <citation type="submission" date="2014-07" db="EMBL/GenBank/DDBJ databases">
        <authorList>
            <person name="Hull J."/>
        </authorList>
    </citation>
    <scope>NUCLEOTIDE SEQUENCE</scope>
</reference>
<dbReference type="SUPFAM" id="SSF75304">
    <property type="entry name" value="Amidase signature (AS) enzymes"/>
    <property type="match status" value="1"/>
</dbReference>
<name>A0A0A9XIE0_LYGHE</name>
<dbReference type="GO" id="GO:0012505">
    <property type="term" value="C:endomembrane system"/>
    <property type="evidence" value="ECO:0007669"/>
    <property type="project" value="TreeGrafter"/>
</dbReference>
<dbReference type="EMBL" id="GBHO01023860">
    <property type="protein sequence ID" value="JAG19744.1"/>
    <property type="molecule type" value="Transcribed_RNA"/>
</dbReference>
<protein>
    <submittedName>
        <fullName evidence="3">Fatty-acid amide hydrolase 2</fullName>
    </submittedName>
</protein>
<evidence type="ECO:0000259" key="2">
    <source>
        <dbReference type="Pfam" id="PF01425"/>
    </source>
</evidence>
<feature type="active site" description="Charge relay system" evidence="1">
    <location>
        <position position="216"/>
    </location>
</feature>
<dbReference type="Pfam" id="PF01425">
    <property type="entry name" value="Amidase"/>
    <property type="match status" value="1"/>
</dbReference>
<proteinExistence type="predicted"/>
<evidence type="ECO:0000313" key="3">
    <source>
        <dbReference type="EMBL" id="JAG19744.1"/>
    </source>
</evidence>
<dbReference type="InterPro" id="IPR036928">
    <property type="entry name" value="AS_sf"/>
</dbReference>
<dbReference type="InterPro" id="IPR023631">
    <property type="entry name" value="Amidase_dom"/>
</dbReference>
<feature type="active site" description="Acyl-ester intermediate" evidence="1">
    <location>
        <position position="240"/>
    </location>
</feature>
<feature type="active site" description="Charge relay system" evidence="1">
    <location>
        <position position="139"/>
    </location>
</feature>
<keyword evidence="3" id="KW-0378">Hydrolase</keyword>
<gene>
    <name evidence="3" type="primary">FAAH2_18</name>
    <name evidence="3" type="ORF">CM83_43378</name>
</gene>
<organism evidence="3">
    <name type="scientific">Lygus hesperus</name>
    <name type="common">Western plant bug</name>
    <dbReference type="NCBI Taxonomy" id="30085"/>
    <lineage>
        <taxon>Eukaryota</taxon>
        <taxon>Metazoa</taxon>
        <taxon>Ecdysozoa</taxon>
        <taxon>Arthropoda</taxon>
        <taxon>Hexapoda</taxon>
        <taxon>Insecta</taxon>
        <taxon>Pterygota</taxon>
        <taxon>Neoptera</taxon>
        <taxon>Paraneoptera</taxon>
        <taxon>Hemiptera</taxon>
        <taxon>Heteroptera</taxon>
        <taxon>Panheteroptera</taxon>
        <taxon>Cimicomorpha</taxon>
        <taxon>Miridae</taxon>
        <taxon>Mirini</taxon>
        <taxon>Lygus</taxon>
    </lineage>
</organism>
<dbReference type="GO" id="GO:0016787">
    <property type="term" value="F:hydrolase activity"/>
    <property type="evidence" value="ECO:0007669"/>
    <property type="project" value="UniProtKB-KW"/>
</dbReference>
<reference evidence="3" key="1">
    <citation type="journal article" date="2014" name="PLoS ONE">
        <title>Transcriptome-Based Identification of ABC Transporters in the Western Tarnished Plant Bug Lygus hesperus.</title>
        <authorList>
            <person name="Hull J.J."/>
            <person name="Chaney K."/>
            <person name="Geib S.M."/>
            <person name="Fabrick J.A."/>
            <person name="Brent C.S."/>
            <person name="Walsh D."/>
            <person name="Lavine L.C."/>
        </authorList>
    </citation>
    <scope>NUCLEOTIDE SEQUENCE</scope>
</reference>